<dbReference type="Proteomes" id="UP000299102">
    <property type="component" value="Unassembled WGS sequence"/>
</dbReference>
<comment type="caution">
    <text evidence="1">The sequence shown here is derived from an EMBL/GenBank/DDBJ whole genome shotgun (WGS) entry which is preliminary data.</text>
</comment>
<reference evidence="1 2" key="1">
    <citation type="journal article" date="2019" name="Commun. Biol.">
        <title>The bagworm genome reveals a unique fibroin gene that provides high tensile strength.</title>
        <authorList>
            <person name="Kono N."/>
            <person name="Nakamura H."/>
            <person name="Ohtoshi R."/>
            <person name="Tomita M."/>
            <person name="Numata K."/>
            <person name="Arakawa K."/>
        </authorList>
    </citation>
    <scope>NUCLEOTIDE SEQUENCE [LARGE SCALE GENOMIC DNA]</scope>
</reference>
<gene>
    <name evidence="1" type="ORF">EVAR_92083_1</name>
</gene>
<dbReference type="AlphaFoldDB" id="A0A4C1SYA9"/>
<protein>
    <submittedName>
        <fullName evidence="1">Uncharacterized protein</fullName>
    </submittedName>
</protein>
<dbReference type="EMBL" id="BGZK01000025">
    <property type="protein sequence ID" value="GBP07179.1"/>
    <property type="molecule type" value="Genomic_DNA"/>
</dbReference>
<accession>A0A4C1SYA9</accession>
<evidence type="ECO:0000313" key="2">
    <source>
        <dbReference type="Proteomes" id="UP000299102"/>
    </source>
</evidence>
<proteinExistence type="predicted"/>
<organism evidence="1 2">
    <name type="scientific">Eumeta variegata</name>
    <name type="common">Bagworm moth</name>
    <name type="synonym">Eumeta japonica</name>
    <dbReference type="NCBI Taxonomy" id="151549"/>
    <lineage>
        <taxon>Eukaryota</taxon>
        <taxon>Metazoa</taxon>
        <taxon>Ecdysozoa</taxon>
        <taxon>Arthropoda</taxon>
        <taxon>Hexapoda</taxon>
        <taxon>Insecta</taxon>
        <taxon>Pterygota</taxon>
        <taxon>Neoptera</taxon>
        <taxon>Endopterygota</taxon>
        <taxon>Lepidoptera</taxon>
        <taxon>Glossata</taxon>
        <taxon>Ditrysia</taxon>
        <taxon>Tineoidea</taxon>
        <taxon>Psychidae</taxon>
        <taxon>Oiketicinae</taxon>
        <taxon>Eumeta</taxon>
    </lineage>
</organism>
<sequence length="351" mass="39133">MRQYLHSNQPLQPCEAHAHALEETQENILPPIGELTAERWQIIRVSDVETHLEAASPGTVAGMGRERETTQQRLENYDTRRNNLLVDSASAMNRLSKSAGEGNMMKSLTRASTYSWCALISGVKYTTLGANCSFRKLHHYGVTGRSRAPMKSYLRGRIQRVGANGERCLRWNSHITKLAKRRSSAAIAVKRIRRLTDESTARLFPPEHDGTFPKVTAVKLCHAICGAKRWACTAAVVLQVSATVTDKVGIKTKPKIESLNGSTLVATESGHSILTALRITTLRALSDRSSPDRFFVSPSPHPLFPRRLLTAVRLKTPAQREKSTIEQPLKKHWIATRDGRERGECRNAPRS</sequence>
<evidence type="ECO:0000313" key="1">
    <source>
        <dbReference type="EMBL" id="GBP07179.1"/>
    </source>
</evidence>
<keyword evidence="2" id="KW-1185">Reference proteome</keyword>
<name>A0A4C1SYA9_EUMVA</name>